<dbReference type="VEuPathDB" id="VectorBase:HLOH_063737"/>
<accession>A0A9J6GV83</accession>
<dbReference type="PANTHER" id="PTHR47217">
    <property type="entry name" value="GLOBIN-LIKE PROTEIN"/>
    <property type="match status" value="1"/>
</dbReference>
<proteinExistence type="inferred from homology"/>
<evidence type="ECO:0000256" key="5">
    <source>
        <dbReference type="ARBA" id="ARBA00023004"/>
    </source>
</evidence>
<evidence type="ECO:0000256" key="3">
    <source>
        <dbReference type="ARBA" id="ARBA00022621"/>
    </source>
</evidence>
<sequence length="100" mass="11682">MGNILHKDVADPRTGMTAGEERLVRDSWRNFTRKNWDFGGIVLLQMFRNHPEYQNLFERFKHADVQTLPGNPKFRPHACVLGFQPSPSLRAWTISMWLLS</sequence>
<gene>
    <name evidence="8" type="ORF">HPB48_009951</name>
</gene>
<comment type="caution">
    <text evidence="8">The sequence shown here is derived from an EMBL/GenBank/DDBJ whole genome shotgun (WGS) entry which is preliminary data.</text>
</comment>
<dbReference type="GO" id="GO:0020037">
    <property type="term" value="F:heme binding"/>
    <property type="evidence" value="ECO:0007669"/>
    <property type="project" value="InterPro"/>
</dbReference>
<organism evidence="8 9">
    <name type="scientific">Haemaphysalis longicornis</name>
    <name type="common">Bush tick</name>
    <dbReference type="NCBI Taxonomy" id="44386"/>
    <lineage>
        <taxon>Eukaryota</taxon>
        <taxon>Metazoa</taxon>
        <taxon>Ecdysozoa</taxon>
        <taxon>Arthropoda</taxon>
        <taxon>Chelicerata</taxon>
        <taxon>Arachnida</taxon>
        <taxon>Acari</taxon>
        <taxon>Parasitiformes</taxon>
        <taxon>Ixodida</taxon>
        <taxon>Ixodoidea</taxon>
        <taxon>Ixodidae</taxon>
        <taxon>Haemaphysalinae</taxon>
        <taxon>Haemaphysalis</taxon>
    </lineage>
</organism>
<evidence type="ECO:0000259" key="7">
    <source>
        <dbReference type="PROSITE" id="PS01033"/>
    </source>
</evidence>
<dbReference type="Gene3D" id="1.10.490.10">
    <property type="entry name" value="Globins"/>
    <property type="match status" value="1"/>
</dbReference>
<dbReference type="InterPro" id="IPR000971">
    <property type="entry name" value="Globin"/>
</dbReference>
<dbReference type="PANTHER" id="PTHR47217:SF1">
    <property type="entry name" value="GLOBIN-LIKE PROTEIN"/>
    <property type="match status" value="1"/>
</dbReference>
<name>A0A9J6GV83_HAELO</name>
<keyword evidence="3 6" id="KW-0561">Oxygen transport</keyword>
<dbReference type="PROSITE" id="PS01033">
    <property type="entry name" value="GLOBIN"/>
    <property type="match status" value="1"/>
</dbReference>
<reference evidence="8 9" key="1">
    <citation type="journal article" date="2020" name="Cell">
        <title>Large-Scale Comparative Analyses of Tick Genomes Elucidate Their Genetic Diversity and Vector Capacities.</title>
        <authorList>
            <consortium name="Tick Genome and Microbiome Consortium (TIGMIC)"/>
            <person name="Jia N."/>
            <person name="Wang J."/>
            <person name="Shi W."/>
            <person name="Du L."/>
            <person name="Sun Y."/>
            <person name="Zhan W."/>
            <person name="Jiang J.F."/>
            <person name="Wang Q."/>
            <person name="Zhang B."/>
            <person name="Ji P."/>
            <person name="Bell-Sakyi L."/>
            <person name="Cui X.M."/>
            <person name="Yuan T.T."/>
            <person name="Jiang B.G."/>
            <person name="Yang W.F."/>
            <person name="Lam T.T."/>
            <person name="Chang Q.C."/>
            <person name="Ding S.J."/>
            <person name="Wang X.J."/>
            <person name="Zhu J.G."/>
            <person name="Ruan X.D."/>
            <person name="Zhao L."/>
            <person name="Wei J.T."/>
            <person name="Ye R.Z."/>
            <person name="Que T.C."/>
            <person name="Du C.H."/>
            <person name="Zhou Y.H."/>
            <person name="Cheng J.X."/>
            <person name="Dai P.F."/>
            <person name="Guo W.B."/>
            <person name="Han X.H."/>
            <person name="Huang E.J."/>
            <person name="Li L.F."/>
            <person name="Wei W."/>
            <person name="Gao Y.C."/>
            <person name="Liu J.Z."/>
            <person name="Shao H.Z."/>
            <person name="Wang X."/>
            <person name="Wang C.C."/>
            <person name="Yang T.C."/>
            <person name="Huo Q.B."/>
            <person name="Li W."/>
            <person name="Chen H.Y."/>
            <person name="Chen S.E."/>
            <person name="Zhou L.G."/>
            <person name="Ni X.B."/>
            <person name="Tian J.H."/>
            <person name="Sheng Y."/>
            <person name="Liu T."/>
            <person name="Pan Y.S."/>
            <person name="Xia L.Y."/>
            <person name="Li J."/>
            <person name="Zhao F."/>
            <person name="Cao W.C."/>
        </authorList>
    </citation>
    <scope>NUCLEOTIDE SEQUENCE [LARGE SCALE GENOMIC DNA]</scope>
    <source>
        <strain evidence="8">HaeL-2018</strain>
    </source>
</reference>
<dbReference type="EMBL" id="JABSTR010000009">
    <property type="protein sequence ID" value="KAH9378584.1"/>
    <property type="molecule type" value="Genomic_DNA"/>
</dbReference>
<dbReference type="AlphaFoldDB" id="A0A9J6GV83"/>
<dbReference type="InterPro" id="IPR009050">
    <property type="entry name" value="Globin-like_sf"/>
</dbReference>
<dbReference type="InterPro" id="IPR044399">
    <property type="entry name" value="Mb-like_M"/>
</dbReference>
<comment type="similarity">
    <text evidence="6">Belongs to the globin family.</text>
</comment>
<evidence type="ECO:0000313" key="9">
    <source>
        <dbReference type="Proteomes" id="UP000821853"/>
    </source>
</evidence>
<keyword evidence="5" id="KW-0408">Iron</keyword>
<dbReference type="InterPro" id="IPR012292">
    <property type="entry name" value="Globin/Proto"/>
</dbReference>
<dbReference type="OrthoDB" id="436496at2759"/>
<dbReference type="Proteomes" id="UP000821853">
    <property type="component" value="Unassembled WGS sequence"/>
</dbReference>
<keyword evidence="1 6" id="KW-0813">Transport</keyword>
<feature type="domain" description="Globin" evidence="7">
    <location>
        <begin position="15"/>
        <end position="100"/>
    </location>
</feature>
<dbReference type="GO" id="GO:0005344">
    <property type="term" value="F:oxygen carrier activity"/>
    <property type="evidence" value="ECO:0007669"/>
    <property type="project" value="UniProtKB-KW"/>
</dbReference>
<keyword evidence="2 6" id="KW-0349">Heme</keyword>
<dbReference type="GO" id="GO:0019825">
    <property type="term" value="F:oxygen binding"/>
    <property type="evidence" value="ECO:0007669"/>
    <property type="project" value="InterPro"/>
</dbReference>
<protein>
    <recommendedName>
        <fullName evidence="7">Globin domain-containing protein</fullName>
    </recommendedName>
</protein>
<dbReference type="SUPFAM" id="SSF46458">
    <property type="entry name" value="Globin-like"/>
    <property type="match status" value="1"/>
</dbReference>
<evidence type="ECO:0000256" key="4">
    <source>
        <dbReference type="ARBA" id="ARBA00022723"/>
    </source>
</evidence>
<evidence type="ECO:0000256" key="2">
    <source>
        <dbReference type="ARBA" id="ARBA00022617"/>
    </source>
</evidence>
<evidence type="ECO:0000313" key="8">
    <source>
        <dbReference type="EMBL" id="KAH9378584.1"/>
    </source>
</evidence>
<dbReference type="Pfam" id="PF00042">
    <property type="entry name" value="Globin"/>
    <property type="match status" value="1"/>
</dbReference>
<evidence type="ECO:0000256" key="6">
    <source>
        <dbReference type="RuleBase" id="RU000356"/>
    </source>
</evidence>
<keyword evidence="9" id="KW-1185">Reference proteome</keyword>
<evidence type="ECO:0000256" key="1">
    <source>
        <dbReference type="ARBA" id="ARBA00022448"/>
    </source>
</evidence>
<dbReference type="CDD" id="cd01040">
    <property type="entry name" value="Mb-like"/>
    <property type="match status" value="1"/>
</dbReference>
<dbReference type="GO" id="GO:0046872">
    <property type="term" value="F:metal ion binding"/>
    <property type="evidence" value="ECO:0007669"/>
    <property type="project" value="UniProtKB-KW"/>
</dbReference>
<keyword evidence="4" id="KW-0479">Metal-binding</keyword>